<keyword evidence="2 3" id="KW-0694">RNA-binding</keyword>
<dbReference type="PANTHER" id="PTHR48032">
    <property type="entry name" value="RNA-BINDING PROTEIN MUSASHI HOMOLOG RBP6"/>
    <property type="match status" value="1"/>
</dbReference>
<keyword evidence="6" id="KW-0687">Ribonucleoprotein</keyword>
<evidence type="ECO:0000259" key="5">
    <source>
        <dbReference type="PROSITE" id="PS50102"/>
    </source>
</evidence>
<feature type="compositionally biased region" description="Low complexity" evidence="4">
    <location>
        <begin position="266"/>
        <end position="309"/>
    </location>
</feature>
<name>T2MGN4_HYDVU</name>
<evidence type="ECO:0000256" key="3">
    <source>
        <dbReference type="PROSITE-ProRule" id="PRU00176"/>
    </source>
</evidence>
<feature type="compositionally biased region" description="Gly residues" evidence="4">
    <location>
        <begin position="223"/>
        <end position="236"/>
    </location>
</feature>
<organism evidence="6">
    <name type="scientific">Hydra vulgaris</name>
    <name type="common">Hydra</name>
    <name type="synonym">Hydra attenuata</name>
    <dbReference type="NCBI Taxonomy" id="6087"/>
    <lineage>
        <taxon>Eukaryota</taxon>
        <taxon>Metazoa</taxon>
        <taxon>Cnidaria</taxon>
        <taxon>Hydrozoa</taxon>
        <taxon>Hydroidolina</taxon>
        <taxon>Anthoathecata</taxon>
        <taxon>Aplanulata</taxon>
        <taxon>Hydridae</taxon>
        <taxon>Hydra</taxon>
    </lineage>
</organism>
<dbReference type="InterPro" id="IPR035979">
    <property type="entry name" value="RBD_domain_sf"/>
</dbReference>
<dbReference type="Gene3D" id="3.30.70.330">
    <property type="match status" value="2"/>
</dbReference>
<reference evidence="6" key="1">
    <citation type="journal article" date="2013" name="Genome Biol. Evol.">
        <title>Punctuated emergences of genetic and phenotypic innovations in eumetazoan, bilaterian, euteleostome, and hominidae ancestors.</title>
        <authorList>
            <person name="Wenger Y."/>
            <person name="Galliot B."/>
        </authorList>
    </citation>
    <scope>NUCLEOTIDE SEQUENCE</scope>
    <source>
        <tissue evidence="6">Whole animals</tissue>
    </source>
</reference>
<dbReference type="PANTHER" id="PTHR48032:SF6">
    <property type="entry name" value="RNA-BINDING (RRM_RBD_RNP MOTIFS) FAMILY PROTEIN"/>
    <property type="match status" value="1"/>
</dbReference>
<dbReference type="Pfam" id="PF00076">
    <property type="entry name" value="RRM_1"/>
    <property type="match status" value="2"/>
</dbReference>
<feature type="compositionally biased region" description="Gly residues" evidence="4">
    <location>
        <begin position="196"/>
        <end position="210"/>
    </location>
</feature>
<keyword evidence="1" id="KW-0677">Repeat</keyword>
<dbReference type="AlphaFoldDB" id="T2MGN4"/>
<dbReference type="GO" id="GO:0006417">
    <property type="term" value="P:regulation of translation"/>
    <property type="evidence" value="ECO:0007669"/>
    <property type="project" value="TreeGrafter"/>
</dbReference>
<feature type="domain" description="RRM" evidence="5">
    <location>
        <begin position="110"/>
        <end position="193"/>
    </location>
</feature>
<protein>
    <submittedName>
        <fullName evidence="6">Heterogeneous nuclear ribonucleoprotein A1</fullName>
    </submittedName>
</protein>
<proteinExistence type="evidence at transcript level"/>
<evidence type="ECO:0000313" key="6">
    <source>
        <dbReference type="EMBL" id="CDG71443.1"/>
    </source>
</evidence>
<feature type="compositionally biased region" description="Gly residues" evidence="4">
    <location>
        <begin position="310"/>
        <end position="325"/>
    </location>
</feature>
<dbReference type="OrthoDB" id="1875751at2759"/>
<gene>
    <name evidence="6" type="primary">HNRNPA1</name>
</gene>
<feature type="non-terminal residue" evidence="6">
    <location>
        <position position="1"/>
    </location>
</feature>
<feature type="compositionally biased region" description="Gly residues" evidence="4">
    <location>
        <begin position="245"/>
        <end position="265"/>
    </location>
</feature>
<dbReference type="GO" id="GO:0003729">
    <property type="term" value="F:mRNA binding"/>
    <property type="evidence" value="ECO:0007669"/>
    <property type="project" value="TreeGrafter"/>
</dbReference>
<dbReference type="SUPFAM" id="SSF54928">
    <property type="entry name" value="RNA-binding domain, RBD"/>
    <property type="match status" value="2"/>
</dbReference>
<accession>T2MGN4</accession>
<feature type="region of interest" description="Disordered" evidence="4">
    <location>
        <begin position="185"/>
        <end position="334"/>
    </location>
</feature>
<dbReference type="InterPro" id="IPR012677">
    <property type="entry name" value="Nucleotide-bd_a/b_plait_sf"/>
</dbReference>
<dbReference type="GO" id="GO:1990904">
    <property type="term" value="C:ribonucleoprotein complex"/>
    <property type="evidence" value="ECO:0007669"/>
    <property type="project" value="UniProtKB-KW"/>
</dbReference>
<dbReference type="EMBL" id="HAAD01005211">
    <property type="protein sequence ID" value="CDG71443.1"/>
    <property type="molecule type" value="mRNA"/>
</dbReference>
<feature type="domain" description="RRM" evidence="5">
    <location>
        <begin position="20"/>
        <end position="97"/>
    </location>
</feature>
<dbReference type="SMART" id="SM00360">
    <property type="entry name" value="RRM"/>
    <property type="match status" value="2"/>
</dbReference>
<dbReference type="InterPro" id="IPR000504">
    <property type="entry name" value="RRM_dom"/>
</dbReference>
<dbReference type="PROSITE" id="PS50102">
    <property type="entry name" value="RRM"/>
    <property type="match status" value="2"/>
</dbReference>
<sequence>NNAYANDGPMEDSRESEAMRKLFVGGLNRETTDETFFEYFGQFGNTVDQVVIKDPDTKMSRGFGFITYDQSSAVESCFASRPHVLDGKTLDVKRAIPKEMQSPASRLRVKKLFVGGVAPDLTPEEFQDYIESRHPTSIGTIDKIDFLKDKDTNKNKGFGFLECSSEDFADRLVISENSFQLNGKNMSLKKAEPKEGSGGSGGGGGQGGKYQGNSFQNNSYQGNQGGGFNSRGGARGGNSNRVNSGRGGFRGGRGAPRGGARGGSGVPNNDYNSYGGGYQQPQNYQQDYSYQNNGYGNYQQGYGQQQPSSYGGGYNQTSGGGGGGYQSNNRYQPY</sequence>
<evidence type="ECO:0000256" key="1">
    <source>
        <dbReference type="ARBA" id="ARBA00022737"/>
    </source>
</evidence>
<evidence type="ECO:0000256" key="4">
    <source>
        <dbReference type="SAM" id="MobiDB-lite"/>
    </source>
</evidence>
<dbReference type="FunFam" id="3.30.70.330:FF:000040">
    <property type="entry name" value="Heterogeneous nuclear ribonucleoprotein A2/B1"/>
    <property type="match status" value="1"/>
</dbReference>
<evidence type="ECO:0000256" key="2">
    <source>
        <dbReference type="ARBA" id="ARBA00022884"/>
    </source>
</evidence>
<feature type="compositionally biased region" description="Low complexity" evidence="4">
    <location>
        <begin position="211"/>
        <end position="222"/>
    </location>
</feature>